<dbReference type="Proteomes" id="UP001231941">
    <property type="component" value="Unassembled WGS sequence"/>
</dbReference>
<dbReference type="Pfam" id="PF00574">
    <property type="entry name" value="CLP_protease"/>
    <property type="match status" value="1"/>
</dbReference>
<evidence type="ECO:0000313" key="8">
    <source>
        <dbReference type="EMBL" id="MDP5277151.1"/>
    </source>
</evidence>
<keyword evidence="3 8" id="KW-0645">Protease</keyword>
<proteinExistence type="inferred from homology"/>
<dbReference type="Gene3D" id="3.90.226.10">
    <property type="entry name" value="2-enoyl-CoA Hydratase, Chain A, domain 1"/>
    <property type="match status" value="1"/>
</dbReference>
<dbReference type="GO" id="GO:0004252">
    <property type="term" value="F:serine-type endopeptidase activity"/>
    <property type="evidence" value="ECO:0007669"/>
    <property type="project" value="UniProtKB-EC"/>
</dbReference>
<dbReference type="NCBIfam" id="NF045542">
    <property type="entry name" value="Clp_rel_HeadMat"/>
    <property type="match status" value="1"/>
</dbReference>
<reference evidence="8 9" key="1">
    <citation type="submission" date="2023-08" db="EMBL/GenBank/DDBJ databases">
        <authorList>
            <person name="Park J.-S."/>
        </authorList>
    </citation>
    <scope>NUCLEOTIDE SEQUENCE [LARGE SCALE GENOMIC DNA]</scope>
    <source>
        <strain evidence="8 9">2205SS18-9</strain>
    </source>
</reference>
<sequence length="361" mass="39888">MNKFWKMTKNSAKNSAEISIYGEIGASWWGESITPKQFSKDLKDLGDDLEEITVLINSPGGGVFDGLTIRSLLKNHQASITVRIEGYAASIASIIAMAGDKIVMSKGSMMMIHNPATSLWGGESKDFREVADFLDQIRDSLLPIYSDRTGLSNEELIEMMDKETWMSADEAVEKGFADEVEDGAVSASMMGAVATVNGVNMDLSKFMNAPKLEQEKPKVKNTTPTNQKEGKKAKVNNAEELKNEYPDIYNQVIQQGAEQERTRIEALDTMNKNSPGNEEIINKAKYETFDSAETTAMEILNHQAAKRENHLKNLQKDVKNSGLKSVIPQDPPNNEKTEDEQAKEKGSLIASAMNKIRGGNE</sequence>
<organism evidence="8 9">
    <name type="scientific">Chengkuizengella axinellae</name>
    <dbReference type="NCBI Taxonomy" id="3064388"/>
    <lineage>
        <taxon>Bacteria</taxon>
        <taxon>Bacillati</taxon>
        <taxon>Bacillota</taxon>
        <taxon>Bacilli</taxon>
        <taxon>Bacillales</taxon>
        <taxon>Paenibacillaceae</taxon>
        <taxon>Chengkuizengella</taxon>
    </lineage>
</organism>
<keyword evidence="9" id="KW-1185">Reference proteome</keyword>
<feature type="region of interest" description="Disordered" evidence="7">
    <location>
        <begin position="311"/>
        <end position="361"/>
    </location>
</feature>
<evidence type="ECO:0000313" key="9">
    <source>
        <dbReference type="Proteomes" id="UP001231941"/>
    </source>
</evidence>
<gene>
    <name evidence="8" type="ORF">Q5Y73_23935</name>
</gene>
<evidence type="ECO:0000256" key="1">
    <source>
        <dbReference type="ARBA" id="ARBA00007039"/>
    </source>
</evidence>
<evidence type="ECO:0000256" key="6">
    <source>
        <dbReference type="RuleBase" id="RU003567"/>
    </source>
</evidence>
<accession>A0ABT9J6A2</accession>
<evidence type="ECO:0000256" key="2">
    <source>
        <dbReference type="ARBA" id="ARBA00022490"/>
    </source>
</evidence>
<evidence type="ECO:0000256" key="5">
    <source>
        <dbReference type="ARBA" id="ARBA00022825"/>
    </source>
</evidence>
<dbReference type="CDD" id="cd07016">
    <property type="entry name" value="S14_ClpP_1"/>
    <property type="match status" value="1"/>
</dbReference>
<dbReference type="EMBL" id="JAVAMP010000026">
    <property type="protein sequence ID" value="MDP5277151.1"/>
    <property type="molecule type" value="Genomic_DNA"/>
</dbReference>
<dbReference type="InterPro" id="IPR029045">
    <property type="entry name" value="ClpP/crotonase-like_dom_sf"/>
</dbReference>
<keyword evidence="5" id="KW-0720">Serine protease</keyword>
<comment type="similarity">
    <text evidence="1 6">Belongs to the peptidase S14 family.</text>
</comment>
<dbReference type="GO" id="GO:0006508">
    <property type="term" value="P:proteolysis"/>
    <property type="evidence" value="ECO:0007669"/>
    <property type="project" value="UniProtKB-KW"/>
</dbReference>
<dbReference type="InterPro" id="IPR001907">
    <property type="entry name" value="ClpP"/>
</dbReference>
<keyword evidence="2" id="KW-0963">Cytoplasm</keyword>
<evidence type="ECO:0000256" key="4">
    <source>
        <dbReference type="ARBA" id="ARBA00022801"/>
    </source>
</evidence>
<dbReference type="SUPFAM" id="SSF52096">
    <property type="entry name" value="ClpP/crotonase"/>
    <property type="match status" value="1"/>
</dbReference>
<dbReference type="RefSeq" id="WP_305994452.1">
    <property type="nucleotide sequence ID" value="NZ_JAVAMP010000026.1"/>
</dbReference>
<name>A0ABT9J6A2_9BACL</name>
<feature type="compositionally biased region" description="Basic and acidic residues" evidence="7">
    <location>
        <begin position="333"/>
        <end position="346"/>
    </location>
</feature>
<keyword evidence="4 8" id="KW-0378">Hydrolase</keyword>
<evidence type="ECO:0000256" key="7">
    <source>
        <dbReference type="SAM" id="MobiDB-lite"/>
    </source>
</evidence>
<protein>
    <recommendedName>
        <fullName evidence="6">ATP-dependent Clp protease proteolytic subunit</fullName>
    </recommendedName>
</protein>
<dbReference type="PRINTS" id="PR00127">
    <property type="entry name" value="CLPPROTEASEP"/>
</dbReference>
<dbReference type="PANTHER" id="PTHR10381">
    <property type="entry name" value="ATP-DEPENDENT CLP PROTEASE PROTEOLYTIC SUBUNIT"/>
    <property type="match status" value="1"/>
</dbReference>
<evidence type="ECO:0000256" key="3">
    <source>
        <dbReference type="ARBA" id="ARBA00022670"/>
    </source>
</evidence>
<dbReference type="InterPro" id="IPR023562">
    <property type="entry name" value="ClpP/TepA"/>
</dbReference>
<dbReference type="PANTHER" id="PTHR10381:SF70">
    <property type="entry name" value="ATP-DEPENDENT CLP PROTEASE PROTEOLYTIC SUBUNIT"/>
    <property type="match status" value="1"/>
</dbReference>
<comment type="caution">
    <text evidence="8">The sequence shown here is derived from an EMBL/GenBank/DDBJ whole genome shotgun (WGS) entry which is preliminary data.</text>
</comment>